<evidence type="ECO:0000313" key="4">
    <source>
        <dbReference type="Proteomes" id="UP000243975"/>
    </source>
</evidence>
<gene>
    <name evidence="3" type="ORF">Ccrd_004312</name>
</gene>
<proteinExistence type="predicted"/>
<comment type="caution">
    <text evidence="3">The sequence shown here is derived from an EMBL/GenBank/DDBJ whole genome shotgun (WGS) entry which is preliminary data.</text>
</comment>
<evidence type="ECO:0000256" key="1">
    <source>
        <dbReference type="SAM" id="MobiDB-lite"/>
    </source>
</evidence>
<keyword evidence="2" id="KW-1133">Transmembrane helix</keyword>
<dbReference type="Proteomes" id="UP000243975">
    <property type="component" value="Unassembled WGS sequence"/>
</dbReference>
<protein>
    <submittedName>
        <fullName evidence="3">Uncharacterized protein</fullName>
    </submittedName>
</protein>
<feature type="transmembrane region" description="Helical" evidence="2">
    <location>
        <begin position="48"/>
        <end position="69"/>
    </location>
</feature>
<evidence type="ECO:0000256" key="2">
    <source>
        <dbReference type="SAM" id="Phobius"/>
    </source>
</evidence>
<sequence>MASEQMNNESQKQKSNENQLANTSLSSAGGFRGMLFEQYRKARENAEAYPYVWGSYLIVYGGFGLWMAYRYRKLRNTEDRVRTLQEKLRKLRQEREPTNSAAKFKFNHKLGSLLVIDKLLVDVNFYEESSQELKYDFNVNCYNC</sequence>
<reference evidence="3 4" key="1">
    <citation type="journal article" date="2016" name="Sci. Rep.">
        <title>The genome sequence of the outbreeding globe artichoke constructed de novo incorporating a phase-aware low-pass sequencing strategy of F1 progeny.</title>
        <authorList>
            <person name="Scaglione D."/>
            <person name="Reyes-Chin-Wo S."/>
            <person name="Acquadro A."/>
            <person name="Froenicke L."/>
            <person name="Portis E."/>
            <person name="Beitel C."/>
            <person name="Tirone M."/>
            <person name="Mauro R."/>
            <person name="Lo Monaco A."/>
            <person name="Mauromicale G."/>
            <person name="Faccioli P."/>
            <person name="Cattivelli L."/>
            <person name="Rieseberg L."/>
            <person name="Michelmore R."/>
            <person name="Lanteri S."/>
        </authorList>
    </citation>
    <scope>NUCLEOTIDE SEQUENCE [LARGE SCALE GENOMIC DNA]</scope>
    <source>
        <strain evidence="3">2C</strain>
    </source>
</reference>
<dbReference type="EMBL" id="LEKV01004676">
    <property type="protein sequence ID" value="KVH93635.1"/>
    <property type="molecule type" value="Genomic_DNA"/>
</dbReference>
<dbReference type="PANTHER" id="PTHR36794:SF1">
    <property type="entry name" value="TRANSMEMBRANE PROTEIN"/>
    <property type="match status" value="1"/>
</dbReference>
<accession>A0A103XMW9</accession>
<evidence type="ECO:0000313" key="3">
    <source>
        <dbReference type="EMBL" id="KVH93635.1"/>
    </source>
</evidence>
<keyword evidence="2" id="KW-0472">Membrane</keyword>
<organism evidence="3 4">
    <name type="scientific">Cynara cardunculus var. scolymus</name>
    <name type="common">Globe artichoke</name>
    <name type="synonym">Cynara scolymus</name>
    <dbReference type="NCBI Taxonomy" id="59895"/>
    <lineage>
        <taxon>Eukaryota</taxon>
        <taxon>Viridiplantae</taxon>
        <taxon>Streptophyta</taxon>
        <taxon>Embryophyta</taxon>
        <taxon>Tracheophyta</taxon>
        <taxon>Spermatophyta</taxon>
        <taxon>Magnoliopsida</taxon>
        <taxon>eudicotyledons</taxon>
        <taxon>Gunneridae</taxon>
        <taxon>Pentapetalae</taxon>
        <taxon>asterids</taxon>
        <taxon>campanulids</taxon>
        <taxon>Asterales</taxon>
        <taxon>Asteraceae</taxon>
        <taxon>Carduoideae</taxon>
        <taxon>Cardueae</taxon>
        <taxon>Carduinae</taxon>
        <taxon>Cynara</taxon>
    </lineage>
</organism>
<keyword evidence="4" id="KW-1185">Reference proteome</keyword>
<dbReference type="STRING" id="59895.A0A103XMW9"/>
<feature type="region of interest" description="Disordered" evidence="1">
    <location>
        <begin position="1"/>
        <end position="20"/>
    </location>
</feature>
<name>A0A103XMW9_CYNCS</name>
<keyword evidence="2" id="KW-0812">Transmembrane</keyword>
<feature type="compositionally biased region" description="Polar residues" evidence="1">
    <location>
        <begin position="1"/>
        <end position="10"/>
    </location>
</feature>
<dbReference type="PANTHER" id="PTHR36794">
    <property type="entry name" value="TRANSMEMBRANE PROTEIN"/>
    <property type="match status" value="1"/>
</dbReference>
<dbReference type="AlphaFoldDB" id="A0A103XMW9"/>
<dbReference type="Gramene" id="KVH93635">
    <property type="protein sequence ID" value="KVH93635"/>
    <property type="gene ID" value="Ccrd_004312"/>
</dbReference>